<organism evidence="1 2">
    <name type="scientific">Ataeniobius toweri</name>
    <dbReference type="NCBI Taxonomy" id="208326"/>
    <lineage>
        <taxon>Eukaryota</taxon>
        <taxon>Metazoa</taxon>
        <taxon>Chordata</taxon>
        <taxon>Craniata</taxon>
        <taxon>Vertebrata</taxon>
        <taxon>Euteleostomi</taxon>
        <taxon>Actinopterygii</taxon>
        <taxon>Neopterygii</taxon>
        <taxon>Teleostei</taxon>
        <taxon>Neoteleostei</taxon>
        <taxon>Acanthomorphata</taxon>
        <taxon>Ovalentaria</taxon>
        <taxon>Atherinomorphae</taxon>
        <taxon>Cyprinodontiformes</taxon>
        <taxon>Goodeidae</taxon>
        <taxon>Ataeniobius</taxon>
    </lineage>
</organism>
<name>A0ABU7C2F0_9TELE</name>
<comment type="caution">
    <text evidence="1">The sequence shown here is derived from an EMBL/GenBank/DDBJ whole genome shotgun (WGS) entry which is preliminary data.</text>
</comment>
<protein>
    <submittedName>
        <fullName evidence="1">Uncharacterized protein</fullName>
    </submittedName>
</protein>
<sequence>MSAAPLASVDTQTAEEMRAERTGGYLFSPLLRHQIEPCPADRPANHPGQHVLWVLNNTYACCSGCACNKSHTTKAADSSMCHTRCPFFST</sequence>
<evidence type="ECO:0000313" key="1">
    <source>
        <dbReference type="EMBL" id="MED6255759.1"/>
    </source>
</evidence>
<gene>
    <name evidence="1" type="ORF">ATANTOWER_014570</name>
</gene>
<dbReference type="Proteomes" id="UP001345963">
    <property type="component" value="Unassembled WGS sequence"/>
</dbReference>
<dbReference type="EMBL" id="JAHUTI010071875">
    <property type="protein sequence ID" value="MED6255759.1"/>
    <property type="molecule type" value="Genomic_DNA"/>
</dbReference>
<proteinExistence type="predicted"/>
<keyword evidence="2" id="KW-1185">Reference proteome</keyword>
<evidence type="ECO:0000313" key="2">
    <source>
        <dbReference type="Proteomes" id="UP001345963"/>
    </source>
</evidence>
<reference evidence="1 2" key="1">
    <citation type="submission" date="2021-07" db="EMBL/GenBank/DDBJ databases">
        <authorList>
            <person name="Palmer J.M."/>
        </authorList>
    </citation>
    <scope>NUCLEOTIDE SEQUENCE [LARGE SCALE GENOMIC DNA]</scope>
    <source>
        <strain evidence="1 2">AT_MEX2019</strain>
        <tissue evidence="1">Muscle</tissue>
    </source>
</reference>
<accession>A0ABU7C2F0</accession>